<dbReference type="Proteomes" id="UP000003688">
    <property type="component" value="Unassembled WGS sequence"/>
</dbReference>
<dbReference type="CDD" id="cd15482">
    <property type="entry name" value="Sialidase_non-viral"/>
    <property type="match status" value="1"/>
</dbReference>
<reference evidence="1 2" key="1">
    <citation type="journal article" date="2011" name="J. Bacteriol.">
        <title>Genome sequence of 'Pedosphaera parvula' Ellin514, an aerobic Verrucomicrobial isolate from pasture soil.</title>
        <authorList>
            <person name="Kant R."/>
            <person name="van Passel M.W."/>
            <person name="Sangwan P."/>
            <person name="Palva A."/>
            <person name="Lucas S."/>
            <person name="Copeland A."/>
            <person name="Lapidus A."/>
            <person name="Glavina Del Rio T."/>
            <person name="Dalin E."/>
            <person name="Tice H."/>
            <person name="Bruce D."/>
            <person name="Goodwin L."/>
            <person name="Pitluck S."/>
            <person name="Chertkov O."/>
            <person name="Larimer F.W."/>
            <person name="Land M.L."/>
            <person name="Hauser L."/>
            <person name="Brettin T.S."/>
            <person name="Detter J.C."/>
            <person name="Han S."/>
            <person name="de Vos W.M."/>
            <person name="Janssen P.H."/>
            <person name="Smidt H."/>
        </authorList>
    </citation>
    <scope>NUCLEOTIDE SEQUENCE [LARGE SCALE GENOMIC DNA]</scope>
    <source>
        <strain evidence="1 2">Ellin514</strain>
    </source>
</reference>
<dbReference type="STRING" id="320771.Cflav_PD3108"/>
<sequence>MTGFNAIGAFGAELAIPGSGSGNFGDIAIGPNGQVVAAYQTPSGTAGPSTIQFALNSTGSTSGSFALATSTVPTQMGGFRAIPAQPSRTVDAELGLVYDISNGPHRGRLHLVYTDAPDATSNDLNIFTRYSDNNGATWSSPHRVNTDAGTNSQFFSKIALDPTTGFIAVVWYDCRNSAANNLVELWGTVSLDGGVTFLPEVKISAGSTSGVGKGSGNELGDYLGLDFYGGMFHPCWADDSNSTGDNPDGTSELDFYTAAVTVVPAVPVLTSVGFGTNASFTLKLTSTPMFNFRIDASTDLVNWSNIGSGITDTNGVLFFRETNAAYSARMYRAHWP</sequence>
<accession>B9XJI8</accession>
<evidence type="ECO:0008006" key="3">
    <source>
        <dbReference type="Google" id="ProtNLM"/>
    </source>
</evidence>
<dbReference type="RefSeq" id="WP_007415981.1">
    <property type="nucleotide sequence ID" value="NZ_ABOX02000021.1"/>
</dbReference>
<comment type="caution">
    <text evidence="1">The sequence shown here is derived from an EMBL/GenBank/DDBJ whole genome shotgun (WGS) entry which is preliminary data.</text>
</comment>
<evidence type="ECO:0000313" key="1">
    <source>
        <dbReference type="EMBL" id="EEF60049.1"/>
    </source>
</evidence>
<dbReference type="Gene3D" id="2.120.10.10">
    <property type="match status" value="1"/>
</dbReference>
<protein>
    <recommendedName>
        <fullName evidence="3">Exo-alpha-sialidase</fullName>
    </recommendedName>
</protein>
<keyword evidence="2" id="KW-1185">Reference proteome</keyword>
<proteinExistence type="predicted"/>
<gene>
    <name evidence="1" type="ORF">Cflav_PD3108</name>
</gene>
<evidence type="ECO:0000313" key="2">
    <source>
        <dbReference type="Proteomes" id="UP000003688"/>
    </source>
</evidence>
<dbReference type="SUPFAM" id="SSF50939">
    <property type="entry name" value="Sialidases"/>
    <property type="match status" value="1"/>
</dbReference>
<organism evidence="1 2">
    <name type="scientific">Pedosphaera parvula (strain Ellin514)</name>
    <dbReference type="NCBI Taxonomy" id="320771"/>
    <lineage>
        <taxon>Bacteria</taxon>
        <taxon>Pseudomonadati</taxon>
        <taxon>Verrucomicrobiota</taxon>
        <taxon>Pedosphaerae</taxon>
        <taxon>Pedosphaerales</taxon>
        <taxon>Pedosphaeraceae</taxon>
        <taxon>Pedosphaera</taxon>
    </lineage>
</organism>
<dbReference type="EMBL" id="ABOX02000021">
    <property type="protein sequence ID" value="EEF60049.1"/>
    <property type="molecule type" value="Genomic_DNA"/>
</dbReference>
<dbReference type="OrthoDB" id="41724at2"/>
<dbReference type="AlphaFoldDB" id="B9XJI8"/>
<name>B9XJI8_PEDPL</name>
<dbReference type="InterPro" id="IPR036278">
    <property type="entry name" value="Sialidase_sf"/>
</dbReference>